<dbReference type="HOGENOM" id="CLU_065434_0_0_1"/>
<gene>
    <name evidence="2" type="ORF">GLAREA_08393</name>
</gene>
<evidence type="ECO:0008006" key="4">
    <source>
        <dbReference type="Google" id="ProtNLM"/>
    </source>
</evidence>
<dbReference type="OrthoDB" id="5352400at2759"/>
<feature type="transmembrane region" description="Helical" evidence="1">
    <location>
        <begin position="176"/>
        <end position="199"/>
    </location>
</feature>
<feature type="transmembrane region" description="Helical" evidence="1">
    <location>
        <begin position="89"/>
        <end position="107"/>
    </location>
</feature>
<sequence length="277" mass="30528">MFGIRMPHLSKKWKNPRVFIGLVILELAGTVAALALFGIASPNLYRTKLWQAGSDHGFNSSPKQILYAYANHRPIPTTPFVWSQALTDYNVAISVLSMFIMIVKVVMFSLHIWFPFLSVIINAVLTGLYAASLYGQAGPDNTDPKHPSSSAWYITQSCDFASKVGARGYCLQAKGAFAVTVIMTALFLANMILSIWCLIPTSAQRAADGIDIDDMQMKGGNNSDNNSDSKFEMNVRTNAVPFTPRTLAFNTLDRQLPLRSQQIEAEKKKGGKAPRFA</sequence>
<keyword evidence="1" id="KW-1133">Transmembrane helix</keyword>
<dbReference type="AlphaFoldDB" id="S3CXH9"/>
<keyword evidence="1" id="KW-0812">Transmembrane</keyword>
<dbReference type="RefSeq" id="XP_008088629.1">
    <property type="nucleotide sequence ID" value="XM_008090438.1"/>
</dbReference>
<organism evidence="2 3">
    <name type="scientific">Glarea lozoyensis (strain ATCC 20868 / MF5171)</name>
    <dbReference type="NCBI Taxonomy" id="1116229"/>
    <lineage>
        <taxon>Eukaryota</taxon>
        <taxon>Fungi</taxon>
        <taxon>Dikarya</taxon>
        <taxon>Ascomycota</taxon>
        <taxon>Pezizomycotina</taxon>
        <taxon>Leotiomycetes</taxon>
        <taxon>Helotiales</taxon>
        <taxon>Helotiaceae</taxon>
        <taxon>Glarea</taxon>
    </lineage>
</organism>
<accession>S3CXH9</accession>
<dbReference type="Proteomes" id="UP000016922">
    <property type="component" value="Unassembled WGS sequence"/>
</dbReference>
<dbReference type="eggNOG" id="ENOG502SI2P">
    <property type="taxonomic scope" value="Eukaryota"/>
</dbReference>
<dbReference type="KEGG" id="glz:GLAREA_08393"/>
<dbReference type="GeneID" id="19467442"/>
<evidence type="ECO:0000256" key="1">
    <source>
        <dbReference type="SAM" id="Phobius"/>
    </source>
</evidence>
<reference evidence="2 3" key="1">
    <citation type="journal article" date="2013" name="BMC Genomics">
        <title>Genomics-driven discovery of the pneumocandin biosynthetic gene cluster in the fungus Glarea lozoyensis.</title>
        <authorList>
            <person name="Chen L."/>
            <person name="Yue Q."/>
            <person name="Zhang X."/>
            <person name="Xiang M."/>
            <person name="Wang C."/>
            <person name="Li S."/>
            <person name="Che Y."/>
            <person name="Ortiz-Lopez F.J."/>
            <person name="Bills G.F."/>
            <person name="Liu X."/>
            <person name="An Z."/>
        </authorList>
    </citation>
    <scope>NUCLEOTIDE SEQUENCE [LARGE SCALE GENOMIC DNA]</scope>
    <source>
        <strain evidence="3">ATCC 20868 / MF5171</strain>
    </source>
</reference>
<keyword evidence="1" id="KW-0472">Membrane</keyword>
<feature type="transmembrane region" description="Helical" evidence="1">
    <location>
        <begin position="20"/>
        <end position="40"/>
    </location>
</feature>
<dbReference type="OMA" id="IASHNLY"/>
<feature type="transmembrane region" description="Helical" evidence="1">
    <location>
        <begin position="114"/>
        <end position="134"/>
    </location>
</feature>
<dbReference type="EMBL" id="KE145373">
    <property type="protein sequence ID" value="EPE24541.1"/>
    <property type="molecule type" value="Genomic_DNA"/>
</dbReference>
<proteinExistence type="predicted"/>
<name>S3CXH9_GLAL2</name>
<keyword evidence="3" id="KW-1185">Reference proteome</keyword>
<evidence type="ECO:0000313" key="3">
    <source>
        <dbReference type="Proteomes" id="UP000016922"/>
    </source>
</evidence>
<evidence type="ECO:0000313" key="2">
    <source>
        <dbReference type="EMBL" id="EPE24541.1"/>
    </source>
</evidence>
<dbReference type="STRING" id="1116229.S3CXH9"/>
<protein>
    <recommendedName>
        <fullName evidence="4">MARVEL domain-containing protein</fullName>
    </recommendedName>
</protein>